<gene>
    <name evidence="2" type="ORF">P171DRAFT_429147</name>
</gene>
<reference evidence="2" key="1">
    <citation type="journal article" date="2020" name="Stud. Mycol.">
        <title>101 Dothideomycetes genomes: a test case for predicting lifestyles and emergence of pathogens.</title>
        <authorList>
            <person name="Haridas S."/>
            <person name="Albert R."/>
            <person name="Binder M."/>
            <person name="Bloem J."/>
            <person name="Labutti K."/>
            <person name="Salamov A."/>
            <person name="Andreopoulos B."/>
            <person name="Baker S."/>
            <person name="Barry K."/>
            <person name="Bills G."/>
            <person name="Bluhm B."/>
            <person name="Cannon C."/>
            <person name="Castanera R."/>
            <person name="Culley D."/>
            <person name="Daum C."/>
            <person name="Ezra D."/>
            <person name="Gonzalez J."/>
            <person name="Henrissat B."/>
            <person name="Kuo A."/>
            <person name="Liang C."/>
            <person name="Lipzen A."/>
            <person name="Lutzoni F."/>
            <person name="Magnuson J."/>
            <person name="Mondo S."/>
            <person name="Nolan M."/>
            <person name="Ohm R."/>
            <person name="Pangilinan J."/>
            <person name="Park H.-J."/>
            <person name="Ramirez L."/>
            <person name="Alfaro M."/>
            <person name="Sun H."/>
            <person name="Tritt A."/>
            <person name="Yoshinaga Y."/>
            <person name="Zwiers L.-H."/>
            <person name="Turgeon B."/>
            <person name="Goodwin S."/>
            <person name="Spatafora J."/>
            <person name="Crous P."/>
            <person name="Grigoriev I."/>
        </authorList>
    </citation>
    <scope>NUCLEOTIDE SEQUENCE</scope>
    <source>
        <strain evidence="2">CBS 690.94</strain>
    </source>
</reference>
<feature type="compositionally biased region" description="Polar residues" evidence="1">
    <location>
        <begin position="184"/>
        <end position="206"/>
    </location>
</feature>
<sequence>MATKRKSRVDEEPSVAAARKQPRRGPDQHPGQEERQPTRKKRTRTEVVEAMEEHIFDCGCAEPIKGVCTGTWQQLLLSTVDNGQSELRMALDLVEGPWKLTPKAIVHKFTKFACDDIQWIVRYLDKFHWLYAEELSWKEVVAAIKSAAKNDGTNPRAWTRKAFHDAETYYLPMASVNKRPESSVVENANQTPARHTEQTTRNSSSTGLGGVRGTINSPLPSGSAAHPSTPPAVNPTGNSRSIPDTGNSSISCLPPAKLAPLGSRDGSNISVDHVTTPPDVSISRLETNQSSSGDSIAPVEAERDTRPRVGEELRSHRPVSTTTLRYILSKFLPTQNRFNFGDNTVKILDLRRLIHSSASEQAQDQEAGHEASESSHPVSDHDIETWTPSSLDRGGIKTFVLPFIAQPQAPSVFYVLRDPVCYVYHTTLAQENILLTRTLPDKLIRAVAGPEDAKTWKIELFKAQDCYDQSRKDDPRQEDFGLQALESCLEYAFPEAHTANKESTRFTFSIDTGFWRAVIHTAFRESAGTRYFDDWLEEKWLPQEPTPTPIHGEDPFHQYYAGTIKAREMVAKADRRQSRLARVIQDDIGKLQMWSQHARQRFIYQKETMTVKLEKMKVSADSDFRELEQKTIWNAKRYLTVTDTEHIPEVSSQYLSAMKGLYDRRYEKERNLLEAQERAAKKALRFQDQLLAALDSGKTYAKMMEIKGKDDVQKAKEFLRSKHGEETAKFNEEQARIAAEQVRTEQAARKAKEMFAGLMDLDEPGQEPSASSASAEPGASHGSRDPVAPTEKENPPVLLSRRARKELLERLMREESPVLPW</sequence>
<dbReference type="OrthoDB" id="10523855at2759"/>
<feature type="region of interest" description="Disordered" evidence="1">
    <location>
        <begin position="759"/>
        <end position="801"/>
    </location>
</feature>
<feature type="region of interest" description="Disordered" evidence="1">
    <location>
        <begin position="1"/>
        <end position="44"/>
    </location>
</feature>
<evidence type="ECO:0000313" key="2">
    <source>
        <dbReference type="EMBL" id="KAF2447515.1"/>
    </source>
</evidence>
<dbReference type="EMBL" id="MU001496">
    <property type="protein sequence ID" value="KAF2447515.1"/>
    <property type="molecule type" value="Genomic_DNA"/>
</dbReference>
<comment type="caution">
    <text evidence="2">The sequence shown here is derived from an EMBL/GenBank/DDBJ whole genome shotgun (WGS) entry which is preliminary data.</text>
</comment>
<name>A0A9P4UEV8_9PLEO</name>
<feature type="region of interest" description="Disordered" evidence="1">
    <location>
        <begin position="180"/>
        <end position="316"/>
    </location>
</feature>
<feature type="compositionally biased region" description="Polar residues" evidence="1">
    <location>
        <begin position="284"/>
        <end position="294"/>
    </location>
</feature>
<dbReference type="AlphaFoldDB" id="A0A9P4UEV8"/>
<keyword evidence="3" id="KW-1185">Reference proteome</keyword>
<organism evidence="2 3">
    <name type="scientific">Karstenula rhodostoma CBS 690.94</name>
    <dbReference type="NCBI Taxonomy" id="1392251"/>
    <lineage>
        <taxon>Eukaryota</taxon>
        <taxon>Fungi</taxon>
        <taxon>Dikarya</taxon>
        <taxon>Ascomycota</taxon>
        <taxon>Pezizomycotina</taxon>
        <taxon>Dothideomycetes</taxon>
        <taxon>Pleosporomycetidae</taxon>
        <taxon>Pleosporales</taxon>
        <taxon>Massarineae</taxon>
        <taxon>Didymosphaeriaceae</taxon>
        <taxon>Karstenula</taxon>
    </lineage>
</organism>
<feature type="region of interest" description="Disordered" evidence="1">
    <location>
        <begin position="358"/>
        <end position="389"/>
    </location>
</feature>
<protein>
    <submittedName>
        <fullName evidence="2">Uncharacterized protein</fullName>
    </submittedName>
</protein>
<feature type="compositionally biased region" description="Polar residues" evidence="1">
    <location>
        <begin position="235"/>
        <end position="251"/>
    </location>
</feature>
<dbReference type="Proteomes" id="UP000799764">
    <property type="component" value="Unassembled WGS sequence"/>
</dbReference>
<accession>A0A9P4UEV8</accession>
<proteinExistence type="predicted"/>
<feature type="compositionally biased region" description="Basic and acidic residues" evidence="1">
    <location>
        <begin position="366"/>
        <end position="384"/>
    </location>
</feature>
<evidence type="ECO:0000313" key="3">
    <source>
        <dbReference type="Proteomes" id="UP000799764"/>
    </source>
</evidence>
<evidence type="ECO:0000256" key="1">
    <source>
        <dbReference type="SAM" id="MobiDB-lite"/>
    </source>
</evidence>
<feature type="compositionally biased region" description="Basic and acidic residues" evidence="1">
    <location>
        <begin position="24"/>
        <end position="37"/>
    </location>
</feature>
<feature type="compositionally biased region" description="Basic and acidic residues" evidence="1">
    <location>
        <begin position="300"/>
        <end position="315"/>
    </location>
</feature>
<feature type="compositionally biased region" description="Low complexity" evidence="1">
    <location>
        <begin position="766"/>
        <end position="781"/>
    </location>
</feature>